<keyword evidence="5" id="KW-1185">Reference proteome</keyword>
<dbReference type="PANTHER" id="PTHR18849:SF0">
    <property type="entry name" value="CILIA- AND FLAGELLA-ASSOCIATED PROTEIN 410-RELATED"/>
    <property type="match status" value="1"/>
</dbReference>
<dbReference type="EMBL" id="MPUH01000038">
    <property type="protein sequence ID" value="OMJ93721.1"/>
    <property type="molecule type" value="Genomic_DNA"/>
</dbReference>
<dbReference type="Proteomes" id="UP000187209">
    <property type="component" value="Unassembled WGS sequence"/>
</dbReference>
<gene>
    <name evidence="4" type="ORF">SteCoe_3287</name>
</gene>
<keyword evidence="1" id="KW-0433">Leucine-rich repeat</keyword>
<proteinExistence type="predicted"/>
<dbReference type="PROSITE" id="PS51450">
    <property type="entry name" value="LRR"/>
    <property type="match status" value="3"/>
</dbReference>
<reference evidence="4 5" key="1">
    <citation type="submission" date="2016-11" db="EMBL/GenBank/DDBJ databases">
        <title>The macronuclear genome of Stentor coeruleus: a giant cell with tiny introns.</title>
        <authorList>
            <person name="Slabodnick M."/>
            <person name="Ruby J.G."/>
            <person name="Reiff S.B."/>
            <person name="Swart E.C."/>
            <person name="Gosai S."/>
            <person name="Prabakaran S."/>
            <person name="Witkowska E."/>
            <person name="Larue G.E."/>
            <person name="Fisher S."/>
            <person name="Freeman R.M."/>
            <person name="Gunawardena J."/>
            <person name="Chu W."/>
            <person name="Stover N.A."/>
            <person name="Gregory B.D."/>
            <person name="Nowacki M."/>
            <person name="Derisi J."/>
            <person name="Roy S.W."/>
            <person name="Marshall W.F."/>
            <person name="Sood P."/>
        </authorList>
    </citation>
    <scope>NUCLEOTIDE SEQUENCE [LARGE SCALE GENOMIC DNA]</scope>
    <source>
        <strain evidence="4">WM001</strain>
    </source>
</reference>
<evidence type="ECO:0000256" key="1">
    <source>
        <dbReference type="ARBA" id="ARBA00022614"/>
    </source>
</evidence>
<dbReference type="PANTHER" id="PTHR18849">
    <property type="entry name" value="LEUCINE RICH REPEAT PROTEIN"/>
    <property type="match status" value="1"/>
</dbReference>
<keyword evidence="3" id="KW-0175">Coiled coil</keyword>
<keyword evidence="2" id="KW-0677">Repeat</keyword>
<name>A0A1R2CXN4_9CILI</name>
<dbReference type="InterPro" id="IPR032675">
    <property type="entry name" value="LRR_dom_sf"/>
</dbReference>
<dbReference type="Gene3D" id="3.80.10.10">
    <property type="entry name" value="Ribonuclease Inhibitor"/>
    <property type="match status" value="1"/>
</dbReference>
<accession>A0A1R2CXN4</accession>
<evidence type="ECO:0000256" key="3">
    <source>
        <dbReference type="SAM" id="Coils"/>
    </source>
</evidence>
<protein>
    <submittedName>
        <fullName evidence="4">Uncharacterized protein</fullName>
    </submittedName>
</protein>
<evidence type="ECO:0000313" key="4">
    <source>
        <dbReference type="EMBL" id="OMJ93721.1"/>
    </source>
</evidence>
<evidence type="ECO:0000256" key="2">
    <source>
        <dbReference type="ARBA" id="ARBA00022737"/>
    </source>
</evidence>
<dbReference type="InterPro" id="IPR001611">
    <property type="entry name" value="Leu-rich_rpt"/>
</dbReference>
<feature type="coiled-coil region" evidence="3">
    <location>
        <begin position="286"/>
        <end position="320"/>
    </location>
</feature>
<dbReference type="AlphaFoldDB" id="A0A1R2CXN4"/>
<sequence>MEKIICPFDFQEFISRELLESHLSKNHSRPEKETIVPDIIASSGSYLSLDDSPPEPVSVMKEVLSVALKNVKLPQNPLSEIGQISENKLLRISNSPHIGALVELKLRNKGLSNFDSNERFTVSRLNNLINLDLSSNYISNLTGVSQCINLSYLNISKNIIEDITPLQCLIKLTTLKASDNKIKDICPIENCKKIMKLRLHNNQIFSFDRTLSILSGFPRLLNLSILANPCVAKTKEAKEKLIMNLNLEKLDKESVKKTKKIDQNIKRVSYIRNKLAEDPGLGTTSNIKLKKQVDDLKKENDDLKQELTKVREIIKKLSIS</sequence>
<dbReference type="OrthoDB" id="289282at2759"/>
<evidence type="ECO:0000313" key="5">
    <source>
        <dbReference type="Proteomes" id="UP000187209"/>
    </source>
</evidence>
<comment type="caution">
    <text evidence="4">The sequence shown here is derived from an EMBL/GenBank/DDBJ whole genome shotgun (WGS) entry which is preliminary data.</text>
</comment>
<organism evidence="4 5">
    <name type="scientific">Stentor coeruleus</name>
    <dbReference type="NCBI Taxonomy" id="5963"/>
    <lineage>
        <taxon>Eukaryota</taxon>
        <taxon>Sar</taxon>
        <taxon>Alveolata</taxon>
        <taxon>Ciliophora</taxon>
        <taxon>Postciliodesmatophora</taxon>
        <taxon>Heterotrichea</taxon>
        <taxon>Heterotrichida</taxon>
        <taxon>Stentoridae</taxon>
        <taxon>Stentor</taxon>
    </lineage>
</organism>
<dbReference type="SUPFAM" id="SSF52058">
    <property type="entry name" value="L domain-like"/>
    <property type="match status" value="1"/>
</dbReference>